<dbReference type="EMBL" id="CABPRJ010001895">
    <property type="protein sequence ID" value="VVC39419.1"/>
    <property type="molecule type" value="Genomic_DNA"/>
</dbReference>
<evidence type="ECO:0000313" key="1">
    <source>
        <dbReference type="EMBL" id="VVC39419.1"/>
    </source>
</evidence>
<protein>
    <submittedName>
        <fullName evidence="1">Uncharacterized protein</fullName>
    </submittedName>
</protein>
<dbReference type="Proteomes" id="UP000325440">
    <property type="component" value="Unassembled WGS sequence"/>
</dbReference>
<gene>
    <name evidence="1" type="ORF">CINCED_3A021297</name>
</gene>
<dbReference type="OrthoDB" id="6579283at2759"/>
<proteinExistence type="predicted"/>
<dbReference type="AlphaFoldDB" id="A0A5E4N423"/>
<keyword evidence="2" id="KW-1185">Reference proteome</keyword>
<sequence>MSAYHNANILTDLIPFVPQLKELFFYWATLDDYNRNQLKFLVEQNQNTQIKPMVIALEKWDCLQNYGAPGVEMESVIYDNNGLHEVVKSSTVLIEIIHNLIRIKNDQTKICV</sequence>
<organism evidence="1 2">
    <name type="scientific">Cinara cedri</name>
    <dbReference type="NCBI Taxonomy" id="506608"/>
    <lineage>
        <taxon>Eukaryota</taxon>
        <taxon>Metazoa</taxon>
        <taxon>Ecdysozoa</taxon>
        <taxon>Arthropoda</taxon>
        <taxon>Hexapoda</taxon>
        <taxon>Insecta</taxon>
        <taxon>Pterygota</taxon>
        <taxon>Neoptera</taxon>
        <taxon>Paraneoptera</taxon>
        <taxon>Hemiptera</taxon>
        <taxon>Sternorrhyncha</taxon>
        <taxon>Aphidomorpha</taxon>
        <taxon>Aphidoidea</taxon>
        <taxon>Aphididae</taxon>
        <taxon>Lachninae</taxon>
        <taxon>Cinara</taxon>
    </lineage>
</organism>
<evidence type="ECO:0000313" key="2">
    <source>
        <dbReference type="Proteomes" id="UP000325440"/>
    </source>
</evidence>
<name>A0A5E4N423_9HEMI</name>
<reference evidence="1 2" key="1">
    <citation type="submission" date="2019-08" db="EMBL/GenBank/DDBJ databases">
        <authorList>
            <person name="Alioto T."/>
            <person name="Alioto T."/>
            <person name="Gomez Garrido J."/>
        </authorList>
    </citation>
    <scope>NUCLEOTIDE SEQUENCE [LARGE SCALE GENOMIC DNA]</scope>
</reference>
<accession>A0A5E4N423</accession>